<name>Q1QRC8_NITHX</name>
<dbReference type="HOGENOM" id="CLU_2302919_0_0_5"/>
<organism evidence="1 2">
    <name type="scientific">Nitrobacter hamburgensis (strain DSM 10229 / NCIMB 13809 / X14)</name>
    <dbReference type="NCBI Taxonomy" id="323097"/>
    <lineage>
        <taxon>Bacteria</taxon>
        <taxon>Pseudomonadati</taxon>
        <taxon>Pseudomonadota</taxon>
        <taxon>Alphaproteobacteria</taxon>
        <taxon>Hyphomicrobiales</taxon>
        <taxon>Nitrobacteraceae</taxon>
        <taxon>Nitrobacter</taxon>
    </lineage>
</organism>
<gene>
    <name evidence="1" type="ordered locus">Nham_0323</name>
</gene>
<reference evidence="1 2" key="1">
    <citation type="submission" date="2006-03" db="EMBL/GenBank/DDBJ databases">
        <title>Complete sequence of chromosome of Nitrobacter hamburgensis X14.</title>
        <authorList>
            <consortium name="US DOE Joint Genome Institute"/>
            <person name="Copeland A."/>
            <person name="Lucas S."/>
            <person name="Lapidus A."/>
            <person name="Barry K."/>
            <person name="Detter J.C."/>
            <person name="Glavina del Rio T."/>
            <person name="Hammon N."/>
            <person name="Israni S."/>
            <person name="Dalin E."/>
            <person name="Tice H."/>
            <person name="Pitluck S."/>
            <person name="Chain P."/>
            <person name="Malfatti S."/>
            <person name="Shin M."/>
            <person name="Vergez L."/>
            <person name="Schmutz J."/>
            <person name="Larimer F."/>
            <person name="Land M."/>
            <person name="Hauser L."/>
            <person name="Kyrpides N."/>
            <person name="Ivanova N."/>
            <person name="Ward B."/>
            <person name="Arp D."/>
            <person name="Klotz M."/>
            <person name="Stein L."/>
            <person name="O'Mullan G."/>
            <person name="Starkenburg S."/>
            <person name="Sayavedra L."/>
            <person name="Poret-Peterson A.T."/>
            <person name="Gentry M.E."/>
            <person name="Bruce D."/>
            <person name="Richardson P."/>
        </authorList>
    </citation>
    <scope>NUCLEOTIDE SEQUENCE [LARGE SCALE GENOMIC DNA]</scope>
    <source>
        <strain evidence="2">DSM 10229 / NCIMB 13809 / X14</strain>
    </source>
</reference>
<protein>
    <submittedName>
        <fullName evidence="1">Uncharacterized protein</fullName>
    </submittedName>
</protein>
<evidence type="ECO:0000313" key="1">
    <source>
        <dbReference type="EMBL" id="ABE61219.1"/>
    </source>
</evidence>
<dbReference type="EMBL" id="CP000319">
    <property type="protein sequence ID" value="ABE61219.1"/>
    <property type="molecule type" value="Genomic_DNA"/>
</dbReference>
<dbReference type="Proteomes" id="UP000001953">
    <property type="component" value="Chromosome"/>
</dbReference>
<dbReference type="KEGG" id="nha:Nham_0323"/>
<evidence type="ECO:0000313" key="2">
    <source>
        <dbReference type="Proteomes" id="UP000001953"/>
    </source>
</evidence>
<accession>Q1QRC8</accession>
<proteinExistence type="predicted"/>
<keyword evidence="2" id="KW-1185">Reference proteome</keyword>
<sequence>MYVATQLLCIWHLGIVVVSRCEQRIARFCYAYATITLMKKMTKAEAGRKGAIIRWSRISKKKRSEIMRRVAYARYETCEVCEFRAANIGYPSKCPKHSKL</sequence>
<dbReference type="AlphaFoldDB" id="Q1QRC8"/>